<evidence type="ECO:0000256" key="2">
    <source>
        <dbReference type="ARBA" id="ARBA00023034"/>
    </source>
</evidence>
<keyword evidence="6" id="KW-1185">Reference proteome</keyword>
<dbReference type="GO" id="GO:0005737">
    <property type="term" value="C:cytoplasm"/>
    <property type="evidence" value="ECO:0007669"/>
    <property type="project" value="UniProtKB-ARBA"/>
</dbReference>
<comment type="caution">
    <text evidence="5">The sequence shown here is derived from an EMBL/GenBank/DDBJ whole genome shotgun (WGS) entry which is preliminary data.</text>
</comment>
<evidence type="ECO:0000256" key="4">
    <source>
        <dbReference type="ARBA" id="ARBA00023136"/>
    </source>
</evidence>
<organism evidence="5 6">
    <name type="scientific">Streptomyces aurantiogriseus</name>
    <dbReference type="NCBI Taxonomy" id="66870"/>
    <lineage>
        <taxon>Bacteria</taxon>
        <taxon>Bacillati</taxon>
        <taxon>Actinomycetota</taxon>
        <taxon>Actinomycetes</taxon>
        <taxon>Kitasatosporales</taxon>
        <taxon>Streptomycetaceae</taxon>
        <taxon>Streptomyces</taxon>
    </lineage>
</organism>
<dbReference type="Gene3D" id="1.10.3630.10">
    <property type="entry name" value="yeast vps74-n-term truncation variant domain like"/>
    <property type="match status" value="1"/>
</dbReference>
<protein>
    <recommendedName>
        <fullName evidence="7">GPP34 family phosphoprotein</fullName>
    </recommendedName>
</protein>
<comment type="subcellular location">
    <subcellularLocation>
        <location evidence="1">Golgi apparatus membrane</location>
        <topology evidence="1">Peripheral membrane protein</topology>
        <orientation evidence="1">Cytoplasmic side</orientation>
    </subcellularLocation>
</comment>
<evidence type="ECO:0000313" key="5">
    <source>
        <dbReference type="EMBL" id="GGQ97900.1"/>
    </source>
</evidence>
<reference evidence="5" key="2">
    <citation type="submission" date="2020-09" db="EMBL/GenBank/DDBJ databases">
        <authorList>
            <person name="Sun Q."/>
            <person name="Ohkuma M."/>
        </authorList>
    </citation>
    <scope>NUCLEOTIDE SEQUENCE</scope>
    <source>
        <strain evidence="5">JCM 4346</strain>
    </source>
</reference>
<gene>
    <name evidence="5" type="ORF">GCM10010251_11180</name>
</gene>
<name>A0A918BXQ2_9ACTN</name>
<dbReference type="AlphaFoldDB" id="A0A918BXQ2"/>
<evidence type="ECO:0000313" key="6">
    <source>
        <dbReference type="Proteomes" id="UP000658320"/>
    </source>
</evidence>
<keyword evidence="3" id="KW-0446">Lipid-binding</keyword>
<evidence type="ECO:0008006" key="7">
    <source>
        <dbReference type="Google" id="ProtNLM"/>
    </source>
</evidence>
<dbReference type="GO" id="GO:0070273">
    <property type="term" value="F:phosphatidylinositol-4-phosphate binding"/>
    <property type="evidence" value="ECO:0007669"/>
    <property type="project" value="InterPro"/>
</dbReference>
<keyword evidence="4" id="KW-0472">Membrane</keyword>
<accession>A0A918BXQ2</accession>
<reference evidence="5" key="1">
    <citation type="journal article" date="2014" name="Int. J. Syst. Evol. Microbiol.">
        <title>Complete genome sequence of Corynebacterium casei LMG S-19264T (=DSM 44701T), isolated from a smear-ripened cheese.</title>
        <authorList>
            <consortium name="US DOE Joint Genome Institute (JGI-PGF)"/>
            <person name="Walter F."/>
            <person name="Albersmeier A."/>
            <person name="Kalinowski J."/>
            <person name="Ruckert C."/>
        </authorList>
    </citation>
    <scope>NUCLEOTIDE SEQUENCE</scope>
    <source>
        <strain evidence="5">JCM 4346</strain>
    </source>
</reference>
<dbReference type="Proteomes" id="UP000658320">
    <property type="component" value="Unassembled WGS sequence"/>
</dbReference>
<dbReference type="GO" id="GO:0012505">
    <property type="term" value="C:endomembrane system"/>
    <property type="evidence" value="ECO:0007669"/>
    <property type="project" value="UniProtKB-ARBA"/>
</dbReference>
<dbReference type="InterPro" id="IPR038261">
    <property type="entry name" value="GPP34-like_sf"/>
</dbReference>
<dbReference type="InterPro" id="IPR008628">
    <property type="entry name" value="GPP34-like"/>
</dbReference>
<dbReference type="Pfam" id="PF05719">
    <property type="entry name" value="GPP34"/>
    <property type="match status" value="1"/>
</dbReference>
<dbReference type="EMBL" id="BMSX01000002">
    <property type="protein sequence ID" value="GGQ97900.1"/>
    <property type="molecule type" value="Genomic_DNA"/>
</dbReference>
<proteinExistence type="predicted"/>
<sequence length="215" mass="22975">MKCGIGEDGLNTDATLGLPGAFMLAVYLDGQGRVPGYRTGLDFGLSAAMLTELALDGSIHTVDGYIVAVHGAEPRDPVLREVLVRIRSSRRRRRASEWVRALSVSAHRRLSADLIAEGILVRTPRRLPLPTGSARRYNVLRGELRDAAVRSLGDATESSHRSVALTALASACGATSGGRGWSESEATLRSLNPTCAQILTAVADCVRPLAFPSWN</sequence>
<evidence type="ECO:0000256" key="3">
    <source>
        <dbReference type="ARBA" id="ARBA00023121"/>
    </source>
</evidence>
<keyword evidence="2" id="KW-0333">Golgi apparatus</keyword>
<evidence type="ECO:0000256" key="1">
    <source>
        <dbReference type="ARBA" id="ARBA00004255"/>
    </source>
</evidence>